<dbReference type="Gene3D" id="1.20.58.480">
    <property type="match status" value="1"/>
</dbReference>
<organism evidence="1 2">
    <name type="scientific">Catenulispora acidiphila (strain DSM 44928 / JCM 14897 / NBRC 102108 / NRRL B-24433 / ID139908)</name>
    <dbReference type="NCBI Taxonomy" id="479433"/>
    <lineage>
        <taxon>Bacteria</taxon>
        <taxon>Bacillati</taxon>
        <taxon>Actinomycetota</taxon>
        <taxon>Actinomycetes</taxon>
        <taxon>Catenulisporales</taxon>
        <taxon>Catenulisporaceae</taxon>
        <taxon>Catenulispora</taxon>
    </lineage>
</organism>
<dbReference type="AlphaFoldDB" id="C7QAB5"/>
<dbReference type="KEGG" id="cai:Caci_3508"/>
<dbReference type="GO" id="GO:0046872">
    <property type="term" value="F:metal ion binding"/>
    <property type="evidence" value="ECO:0007669"/>
    <property type="project" value="InterPro"/>
</dbReference>
<protein>
    <submittedName>
        <fullName evidence="1">Tryptophan 23-dioxygenase</fullName>
    </submittedName>
</protein>
<dbReference type="Pfam" id="PF03301">
    <property type="entry name" value="Trp_dioxygenase"/>
    <property type="match status" value="2"/>
</dbReference>
<evidence type="ECO:0000313" key="1">
    <source>
        <dbReference type="EMBL" id="ACU72414.1"/>
    </source>
</evidence>
<dbReference type="InterPro" id="IPR037217">
    <property type="entry name" value="Trp/Indoleamine_2_3_dOase-like"/>
</dbReference>
<dbReference type="GO" id="GO:0019442">
    <property type="term" value="P:L-tryptophan catabolic process to acetyl-CoA"/>
    <property type="evidence" value="ECO:0007669"/>
    <property type="project" value="TreeGrafter"/>
</dbReference>
<keyword evidence="2" id="KW-1185">Reference proteome</keyword>
<dbReference type="GO" id="GO:0019441">
    <property type="term" value="P:L-tryptophan catabolic process to kynurenine"/>
    <property type="evidence" value="ECO:0007669"/>
    <property type="project" value="InterPro"/>
</dbReference>
<dbReference type="HOGENOM" id="CLU_063240_0_0_11"/>
<evidence type="ECO:0000313" key="2">
    <source>
        <dbReference type="Proteomes" id="UP000000851"/>
    </source>
</evidence>
<name>C7QAB5_CATAD</name>
<dbReference type="SUPFAM" id="SSF140959">
    <property type="entry name" value="Indolic compounds 2,3-dioxygenase-like"/>
    <property type="match status" value="1"/>
</dbReference>
<dbReference type="GO" id="GO:0020037">
    <property type="term" value="F:heme binding"/>
    <property type="evidence" value="ECO:0007669"/>
    <property type="project" value="InterPro"/>
</dbReference>
<dbReference type="GO" id="GO:0004833">
    <property type="term" value="F:L-tryptophan 2,3-dioxygenase activity"/>
    <property type="evidence" value="ECO:0007669"/>
    <property type="project" value="InterPro"/>
</dbReference>
<dbReference type="EMBL" id="CP001700">
    <property type="protein sequence ID" value="ACU72414.1"/>
    <property type="molecule type" value="Genomic_DNA"/>
</dbReference>
<dbReference type="eggNOG" id="COG3483">
    <property type="taxonomic scope" value="Bacteria"/>
</dbReference>
<dbReference type="PANTHER" id="PTHR10138">
    <property type="entry name" value="TRYPTOPHAN 2,3-DIOXYGENASE"/>
    <property type="match status" value="1"/>
</dbReference>
<dbReference type="InParanoid" id="C7QAB5"/>
<dbReference type="PANTHER" id="PTHR10138:SF0">
    <property type="entry name" value="TRYPTOPHAN 2,3-DIOXYGENASE"/>
    <property type="match status" value="1"/>
</dbReference>
<reference evidence="1 2" key="1">
    <citation type="journal article" date="2009" name="Stand. Genomic Sci.">
        <title>Complete genome sequence of Catenulispora acidiphila type strain (ID 139908).</title>
        <authorList>
            <person name="Copeland A."/>
            <person name="Lapidus A."/>
            <person name="Glavina Del Rio T."/>
            <person name="Nolan M."/>
            <person name="Lucas S."/>
            <person name="Chen F."/>
            <person name="Tice H."/>
            <person name="Cheng J.F."/>
            <person name="Bruce D."/>
            <person name="Goodwin L."/>
            <person name="Pitluck S."/>
            <person name="Mikhailova N."/>
            <person name="Pati A."/>
            <person name="Ivanova N."/>
            <person name="Mavromatis K."/>
            <person name="Chen A."/>
            <person name="Palaniappan K."/>
            <person name="Chain P."/>
            <person name="Land M."/>
            <person name="Hauser L."/>
            <person name="Chang Y.J."/>
            <person name="Jeffries C.D."/>
            <person name="Chertkov O."/>
            <person name="Brettin T."/>
            <person name="Detter J.C."/>
            <person name="Han C."/>
            <person name="Ali Z."/>
            <person name="Tindall B.J."/>
            <person name="Goker M."/>
            <person name="Bristow J."/>
            <person name="Eisen J.A."/>
            <person name="Markowitz V."/>
            <person name="Hugenholtz P."/>
            <person name="Kyrpides N.C."/>
            <person name="Klenk H.P."/>
        </authorList>
    </citation>
    <scope>NUCLEOTIDE SEQUENCE [LARGE SCALE GENOMIC DNA]</scope>
    <source>
        <strain evidence="2">DSM 44928 / JCM 14897 / NBRC 102108 / NRRL B-24433 / ID139908</strain>
    </source>
</reference>
<keyword evidence="1" id="KW-0560">Oxidoreductase</keyword>
<accession>C7QAB5</accession>
<dbReference type="RefSeq" id="WP_015792143.1">
    <property type="nucleotide sequence ID" value="NC_013131.1"/>
</dbReference>
<dbReference type="Proteomes" id="UP000000851">
    <property type="component" value="Chromosome"/>
</dbReference>
<gene>
    <name evidence="1" type="ordered locus">Caci_3508</name>
</gene>
<keyword evidence="1" id="KW-0223">Dioxygenase</keyword>
<dbReference type="InterPro" id="IPR004981">
    <property type="entry name" value="Trp_2_3_dOase"/>
</dbReference>
<sequence>MPVHSTATESGPDTPARPVSALSYNELNQIDHLLTLQQPIPGAPDALFFVAAHQITELWFKVILHELDAARLAMDGNALQEARRRLARVVRGEEVLVAHLRAVGTITPGDFAILRTHLGTSSAYESVQFREIEFVSGRKDPRFLNSPRVTDAERVRLTARLREPSLVDAFEELLDRRGQPDLGEVIAGRADPELGALIEALLEHDEGFARWRHGHALMTERIIGYQAGTGGTGGVDYLRSTVGHRFFPQLWEARSALPSYEP</sequence>
<dbReference type="STRING" id="479433.Caci_3508"/>
<proteinExistence type="predicted"/>